<dbReference type="CDD" id="cd06467">
    <property type="entry name" value="p23_NUDC_like"/>
    <property type="match status" value="1"/>
</dbReference>
<dbReference type="InterPro" id="IPR008978">
    <property type="entry name" value="HSP20-like_chaperone"/>
</dbReference>
<evidence type="ECO:0000313" key="5">
    <source>
        <dbReference type="Proteomes" id="UP001363151"/>
    </source>
</evidence>
<evidence type="ECO:0000313" key="4">
    <source>
        <dbReference type="EMBL" id="KAK7242553.1"/>
    </source>
</evidence>
<evidence type="ECO:0000259" key="3">
    <source>
        <dbReference type="PROSITE" id="PS51203"/>
    </source>
</evidence>
<dbReference type="EMBL" id="JBBJCI010000142">
    <property type="protein sequence ID" value="KAK7242553.1"/>
    <property type="molecule type" value="Genomic_DNA"/>
</dbReference>
<dbReference type="Pfam" id="PF04969">
    <property type="entry name" value="CS"/>
    <property type="match status" value="1"/>
</dbReference>
<accession>A0ABR1G296</accession>
<sequence length="338" mass="37489">MDEMFMHTAQRCGGIEPLLESFFGFLKRRTDFYVVHDGKENTRYEAGFGPGKAEAMVRSAFGKHALKPLKGSDIERSAEAARRGCEASMRAGKESEIPNFKGSYLGRFPLASMIERADRRARKPPPPPVPAKPTASGADGQFDGVRYNDEGQQIPVGNGGVAEFYTWTQTLAETTVTVDAPPGTRSKDVTCKITAGRISLRIAGVDDVLEGELYDKIKDDDSMWTLDHADDGRAAVVLTFEKTRETWWRSVLKDAPKRDMIDATQVDSSKKIDEYDEKTQGAIRKIMFDQRQKQKGEKTSDEMKMDAILDDARNLPGSPFMDPASTFHNAPNPKLQGA</sequence>
<dbReference type="Proteomes" id="UP001363151">
    <property type="component" value="Unassembled WGS sequence"/>
</dbReference>
<dbReference type="Pfam" id="PF14050">
    <property type="entry name" value="Nudc_N"/>
    <property type="match status" value="1"/>
</dbReference>
<dbReference type="SUPFAM" id="SSF49764">
    <property type="entry name" value="HSP20-like chaperones"/>
    <property type="match status" value="1"/>
</dbReference>
<feature type="region of interest" description="Disordered" evidence="2">
    <location>
        <begin position="118"/>
        <end position="143"/>
    </location>
</feature>
<dbReference type="PROSITE" id="PS51203">
    <property type="entry name" value="CS"/>
    <property type="match status" value="1"/>
</dbReference>
<organism evidence="4 5">
    <name type="scientific">Aureococcus anophagefferens</name>
    <name type="common">Harmful bloom alga</name>
    <dbReference type="NCBI Taxonomy" id="44056"/>
    <lineage>
        <taxon>Eukaryota</taxon>
        <taxon>Sar</taxon>
        <taxon>Stramenopiles</taxon>
        <taxon>Ochrophyta</taxon>
        <taxon>Pelagophyceae</taxon>
        <taxon>Pelagomonadales</taxon>
        <taxon>Pelagomonadaceae</taxon>
        <taxon>Aureococcus</taxon>
    </lineage>
</organism>
<keyword evidence="5" id="KW-1185">Reference proteome</keyword>
<evidence type="ECO:0000256" key="2">
    <source>
        <dbReference type="SAM" id="MobiDB-lite"/>
    </source>
</evidence>
<keyword evidence="1" id="KW-0597">Phosphoprotein</keyword>
<evidence type="ECO:0000256" key="1">
    <source>
        <dbReference type="ARBA" id="ARBA00022553"/>
    </source>
</evidence>
<proteinExistence type="predicted"/>
<dbReference type="InterPro" id="IPR007052">
    <property type="entry name" value="CS_dom"/>
</dbReference>
<dbReference type="InterPro" id="IPR037898">
    <property type="entry name" value="NudC_fam"/>
</dbReference>
<dbReference type="PANTHER" id="PTHR12356:SF17">
    <property type="entry name" value="CS DOMAIN-CONTAINING PROTEIN"/>
    <property type="match status" value="1"/>
</dbReference>
<comment type="caution">
    <text evidence="4">The sequence shown here is derived from an EMBL/GenBank/DDBJ whole genome shotgun (WGS) entry which is preliminary data.</text>
</comment>
<name>A0ABR1G296_AURAN</name>
<feature type="domain" description="CS" evidence="3">
    <location>
        <begin position="160"/>
        <end position="252"/>
    </location>
</feature>
<reference evidence="4 5" key="1">
    <citation type="submission" date="2024-03" db="EMBL/GenBank/DDBJ databases">
        <title>Aureococcus anophagefferens CCMP1851 and Kratosvirus quantuckense: Draft genome of a second virus-susceptible host strain in the model system.</title>
        <authorList>
            <person name="Chase E."/>
            <person name="Truchon A.R."/>
            <person name="Schepens W."/>
            <person name="Wilhelm S.W."/>
        </authorList>
    </citation>
    <scope>NUCLEOTIDE SEQUENCE [LARGE SCALE GENOMIC DNA]</scope>
    <source>
        <strain evidence="4 5">CCMP1851</strain>
    </source>
</reference>
<gene>
    <name evidence="4" type="primary">NUDCD3</name>
    <name evidence="4" type="ORF">SO694_00017429</name>
</gene>
<dbReference type="PANTHER" id="PTHR12356">
    <property type="entry name" value="NUCLEAR MOVEMENT PROTEIN NUDC"/>
    <property type="match status" value="1"/>
</dbReference>
<dbReference type="Gene3D" id="2.60.40.790">
    <property type="match status" value="1"/>
</dbReference>
<feature type="region of interest" description="Disordered" evidence="2">
    <location>
        <begin position="312"/>
        <end position="338"/>
    </location>
</feature>
<dbReference type="InterPro" id="IPR025934">
    <property type="entry name" value="NudC_N_dom"/>
</dbReference>
<protein>
    <submittedName>
        <fullName evidence="4">NudC domain containing-protein</fullName>
    </submittedName>
</protein>